<keyword evidence="4 8" id="KW-0479">Metal-binding</keyword>
<dbReference type="Proteomes" id="UP000008866">
    <property type="component" value="Unassembled WGS sequence"/>
</dbReference>
<dbReference type="PRINTS" id="PR00464">
    <property type="entry name" value="EP450II"/>
</dbReference>
<dbReference type="InterPro" id="IPR001128">
    <property type="entry name" value="Cyt_P450"/>
</dbReference>
<dbReference type="InterPro" id="IPR036396">
    <property type="entry name" value="Cyt_P450_sf"/>
</dbReference>
<evidence type="ECO:0000256" key="7">
    <source>
        <dbReference type="ARBA" id="ARBA00023033"/>
    </source>
</evidence>
<evidence type="ECO:0008006" key="12">
    <source>
        <dbReference type="Google" id="ProtNLM"/>
    </source>
</evidence>
<evidence type="ECO:0000256" key="2">
    <source>
        <dbReference type="ARBA" id="ARBA00010617"/>
    </source>
</evidence>
<dbReference type="PANTHER" id="PTHR24287:SF1">
    <property type="entry name" value="P450, PUTATIVE (EUROFUNG)-RELATED"/>
    <property type="match status" value="1"/>
</dbReference>
<gene>
    <name evidence="10" type="ORF">ARB_05099</name>
</gene>
<evidence type="ECO:0000256" key="9">
    <source>
        <dbReference type="RuleBase" id="RU000461"/>
    </source>
</evidence>
<dbReference type="InterPro" id="IPR047146">
    <property type="entry name" value="Cyt_P450_E_CYP52_fungi"/>
</dbReference>
<evidence type="ECO:0000256" key="8">
    <source>
        <dbReference type="PIRSR" id="PIRSR602402-1"/>
    </source>
</evidence>
<dbReference type="OMA" id="YVNNCVL"/>
<dbReference type="CDD" id="cd11063">
    <property type="entry name" value="CYP52"/>
    <property type="match status" value="1"/>
</dbReference>
<sequence length="548" mass="62205">MLSLSLGWLLLGSFVLYRFALYIQTALARRRAAKEHGCKAAPAYPDFEPIFGLGLFFEAIKSNKHDTFLEDVRKRYLKYGNTFTSKLTGLPIAVITTCEPENVKTVLAVKFNDYQLPPRRKAGFRELFGNGVFTNDGSDWEHSRAMLRPNFSRSQIADLNMFERHVRELIELIPTDGSTVDLQKLFFGMTLDSATEFLFGESASTLSGHRSTAPKGDIFGQSFDYCTGYIGKRFRFGLPSSWGNKQYRQGVKDVHAFADHYVRKGIERYNSREKIGDVADESGRYVFLDELVKETQDPLVLRSELMNILLAGRDTTASLLSVLWNTLSKRQDVWEKLQAEVQTLDGRAPSFEEIKNMKYLRYTLNEGAFFTPLPFPLPPISYWITLTNDVVLRLYPVVPGNSRSAIRDTILPRGGGPDGQSPVFVPKGTSVIYSAYSMHRRTDIYGPDALEFKPERWETIRPGWGYLPFNGGPRICLGRMSLFYSLPFLRSHTNNGYVLEQFALTEASYTTVRIMQTFKNIESRDPHPWTELLTVTCSSKYGAKVALS</sequence>
<evidence type="ECO:0000256" key="4">
    <source>
        <dbReference type="ARBA" id="ARBA00022723"/>
    </source>
</evidence>
<comment type="similarity">
    <text evidence="2 9">Belongs to the cytochrome P450 family.</text>
</comment>
<dbReference type="SUPFAM" id="SSF48264">
    <property type="entry name" value="Cytochrome P450"/>
    <property type="match status" value="1"/>
</dbReference>
<keyword evidence="5 9" id="KW-0560">Oxidoreductase</keyword>
<dbReference type="KEGG" id="abe:ARB_05099"/>
<accession>D4ALA2</accession>
<protein>
    <recommendedName>
        <fullName evidence="12">Cytochrome P450 alkane hydroxylase</fullName>
    </recommendedName>
</protein>
<proteinExistence type="inferred from homology"/>
<keyword evidence="11" id="KW-1185">Reference proteome</keyword>
<evidence type="ECO:0000256" key="5">
    <source>
        <dbReference type="ARBA" id="ARBA00023002"/>
    </source>
</evidence>
<dbReference type="InterPro" id="IPR017972">
    <property type="entry name" value="Cyt_P450_CS"/>
</dbReference>
<keyword evidence="3 8" id="KW-0349">Heme</keyword>
<evidence type="ECO:0000256" key="3">
    <source>
        <dbReference type="ARBA" id="ARBA00022617"/>
    </source>
</evidence>
<comment type="caution">
    <text evidence="10">The sequence shown here is derived from an EMBL/GenBank/DDBJ whole genome shotgun (WGS) entry which is preliminary data.</text>
</comment>
<dbReference type="GeneID" id="9526283"/>
<organism evidence="10 11">
    <name type="scientific">Arthroderma benhamiae (strain ATCC MYA-4681 / CBS 112371)</name>
    <name type="common">Trichophyton mentagrophytes</name>
    <dbReference type="NCBI Taxonomy" id="663331"/>
    <lineage>
        <taxon>Eukaryota</taxon>
        <taxon>Fungi</taxon>
        <taxon>Dikarya</taxon>
        <taxon>Ascomycota</taxon>
        <taxon>Pezizomycotina</taxon>
        <taxon>Eurotiomycetes</taxon>
        <taxon>Eurotiomycetidae</taxon>
        <taxon>Onygenales</taxon>
        <taxon>Arthrodermataceae</taxon>
        <taxon>Trichophyton</taxon>
    </lineage>
</organism>
<dbReference type="RefSeq" id="XP_003016806.1">
    <property type="nucleotide sequence ID" value="XM_003016760.1"/>
</dbReference>
<evidence type="ECO:0000256" key="1">
    <source>
        <dbReference type="ARBA" id="ARBA00001971"/>
    </source>
</evidence>
<feature type="binding site" description="axial binding residue" evidence="8">
    <location>
        <position position="476"/>
    </location>
    <ligand>
        <name>heme</name>
        <dbReference type="ChEBI" id="CHEBI:30413"/>
    </ligand>
    <ligandPart>
        <name>Fe</name>
        <dbReference type="ChEBI" id="CHEBI:18248"/>
    </ligandPart>
</feature>
<dbReference type="PANTHER" id="PTHR24287">
    <property type="entry name" value="P450, PUTATIVE (EUROFUNG)-RELATED"/>
    <property type="match status" value="1"/>
</dbReference>
<name>D4ALA2_ARTBC</name>
<dbReference type="InterPro" id="IPR002974">
    <property type="entry name" value="Cyt_P450_E_CYP52_ascomycetes"/>
</dbReference>
<reference evidence="11" key="1">
    <citation type="journal article" date="2011" name="Genome Biol.">
        <title>Comparative and functional genomics provide insights into the pathogenicity of dermatophytic fungi.</title>
        <authorList>
            <person name="Burmester A."/>
            <person name="Shelest E."/>
            <person name="Gloeckner G."/>
            <person name="Heddergott C."/>
            <person name="Schindler S."/>
            <person name="Staib P."/>
            <person name="Heidel A."/>
            <person name="Felder M."/>
            <person name="Petzold A."/>
            <person name="Szafranski K."/>
            <person name="Feuermann M."/>
            <person name="Pedruzzi I."/>
            <person name="Priebe S."/>
            <person name="Groth M."/>
            <person name="Winkler R."/>
            <person name="Li W."/>
            <person name="Kniemeyer O."/>
            <person name="Schroeckh V."/>
            <person name="Hertweck C."/>
            <person name="Hube B."/>
            <person name="White T.C."/>
            <person name="Platzer M."/>
            <person name="Guthke R."/>
            <person name="Heitman J."/>
            <person name="Woestemeyer J."/>
            <person name="Zipfel P.F."/>
            <person name="Monod M."/>
            <person name="Brakhage A.A."/>
        </authorList>
    </citation>
    <scope>NUCLEOTIDE SEQUENCE [LARGE SCALE GENOMIC DNA]</scope>
    <source>
        <strain evidence="11">ATCC MYA-4681 / CBS 112371</strain>
    </source>
</reference>
<evidence type="ECO:0000313" key="10">
    <source>
        <dbReference type="EMBL" id="EFE36161.1"/>
    </source>
</evidence>
<dbReference type="HOGENOM" id="CLU_001570_27_0_1"/>
<evidence type="ECO:0000256" key="6">
    <source>
        <dbReference type="ARBA" id="ARBA00023004"/>
    </source>
</evidence>
<comment type="cofactor">
    <cofactor evidence="1 8">
        <name>heme</name>
        <dbReference type="ChEBI" id="CHEBI:30413"/>
    </cofactor>
</comment>
<dbReference type="InterPro" id="IPR002402">
    <property type="entry name" value="Cyt_P450_E_grp-II"/>
</dbReference>
<keyword evidence="7 9" id="KW-0503">Monooxygenase</keyword>
<dbReference type="Pfam" id="PF00067">
    <property type="entry name" value="p450"/>
    <property type="match status" value="2"/>
</dbReference>
<dbReference type="STRING" id="663331.D4ALA2"/>
<dbReference type="PRINTS" id="PR01239">
    <property type="entry name" value="EP450IICYP52"/>
</dbReference>
<dbReference type="GO" id="GO:0005506">
    <property type="term" value="F:iron ion binding"/>
    <property type="evidence" value="ECO:0007669"/>
    <property type="project" value="InterPro"/>
</dbReference>
<dbReference type="eggNOG" id="KOG0157">
    <property type="taxonomic scope" value="Eukaryota"/>
</dbReference>
<evidence type="ECO:0000313" key="11">
    <source>
        <dbReference type="Proteomes" id="UP000008866"/>
    </source>
</evidence>
<dbReference type="AlphaFoldDB" id="D4ALA2"/>
<dbReference type="EMBL" id="ABSU01000002">
    <property type="protein sequence ID" value="EFE36161.1"/>
    <property type="molecule type" value="Genomic_DNA"/>
</dbReference>
<dbReference type="Gene3D" id="1.10.630.10">
    <property type="entry name" value="Cytochrome P450"/>
    <property type="match status" value="1"/>
</dbReference>
<dbReference type="PROSITE" id="PS00086">
    <property type="entry name" value="CYTOCHROME_P450"/>
    <property type="match status" value="1"/>
</dbReference>
<keyword evidence="6 8" id="KW-0408">Iron</keyword>
<dbReference type="GO" id="GO:0020037">
    <property type="term" value="F:heme binding"/>
    <property type="evidence" value="ECO:0007669"/>
    <property type="project" value="InterPro"/>
</dbReference>
<dbReference type="GO" id="GO:0016712">
    <property type="term" value="F:oxidoreductase activity, acting on paired donors, with incorporation or reduction of molecular oxygen, reduced flavin or flavoprotein as one donor, and incorporation of one atom of oxygen"/>
    <property type="evidence" value="ECO:0007669"/>
    <property type="project" value="InterPro"/>
</dbReference>